<dbReference type="SUPFAM" id="SSF47616">
    <property type="entry name" value="GST C-terminal domain-like"/>
    <property type="match status" value="1"/>
</dbReference>
<name>A0A5B8Y033_9DELT</name>
<dbReference type="Gene3D" id="3.40.30.10">
    <property type="entry name" value="Glutaredoxin"/>
    <property type="match status" value="1"/>
</dbReference>
<dbReference type="Pfam" id="PF13409">
    <property type="entry name" value="GST_N_2"/>
    <property type="match status" value="1"/>
</dbReference>
<dbReference type="SUPFAM" id="SSF52833">
    <property type="entry name" value="Thioredoxin-like"/>
    <property type="match status" value="1"/>
</dbReference>
<dbReference type="EMBL" id="CP042467">
    <property type="protein sequence ID" value="QED29019.1"/>
    <property type="molecule type" value="Genomic_DNA"/>
</dbReference>
<dbReference type="KEGG" id="bbae:FRD01_17590"/>
<keyword evidence="4" id="KW-1185">Reference proteome</keyword>
<evidence type="ECO:0000313" key="4">
    <source>
        <dbReference type="Proteomes" id="UP000321595"/>
    </source>
</evidence>
<dbReference type="Proteomes" id="UP000321595">
    <property type="component" value="Chromosome"/>
</dbReference>
<gene>
    <name evidence="3" type="ORF">FRD01_17590</name>
</gene>
<proteinExistence type="predicted"/>
<organism evidence="3 4">
    <name type="scientific">Microvenator marinus</name>
    <dbReference type="NCBI Taxonomy" id="2600177"/>
    <lineage>
        <taxon>Bacteria</taxon>
        <taxon>Deltaproteobacteria</taxon>
        <taxon>Bradymonadales</taxon>
        <taxon>Microvenatoraceae</taxon>
        <taxon>Microvenator</taxon>
    </lineage>
</organism>
<dbReference type="CDD" id="cd00299">
    <property type="entry name" value="GST_C_family"/>
    <property type="match status" value="1"/>
</dbReference>
<evidence type="ECO:0000259" key="2">
    <source>
        <dbReference type="Pfam" id="PF13409"/>
    </source>
</evidence>
<accession>A0A5B8Y033</accession>
<reference evidence="3 4" key="1">
    <citation type="submission" date="2019-08" db="EMBL/GenBank/DDBJ databases">
        <authorList>
            <person name="Liang Q."/>
        </authorList>
    </citation>
    <scope>NUCLEOTIDE SEQUENCE [LARGE SCALE GENOMIC DNA]</scope>
    <source>
        <strain evidence="3 4">V1718</strain>
    </source>
</reference>
<dbReference type="Pfam" id="PF00043">
    <property type="entry name" value="GST_C"/>
    <property type="match status" value="1"/>
</dbReference>
<evidence type="ECO:0000259" key="1">
    <source>
        <dbReference type="Pfam" id="PF00043"/>
    </source>
</evidence>
<dbReference type="AlphaFoldDB" id="A0A5B8Y033"/>
<dbReference type="GO" id="GO:0016740">
    <property type="term" value="F:transferase activity"/>
    <property type="evidence" value="ECO:0007669"/>
    <property type="project" value="UniProtKB-KW"/>
</dbReference>
<evidence type="ECO:0000313" key="3">
    <source>
        <dbReference type="EMBL" id="QED29019.1"/>
    </source>
</evidence>
<feature type="domain" description="Glutathione S-transferase C-terminal" evidence="1">
    <location>
        <begin position="186"/>
        <end position="224"/>
    </location>
</feature>
<dbReference type="Gene3D" id="1.20.1050.10">
    <property type="match status" value="1"/>
</dbReference>
<dbReference type="OrthoDB" id="5242791at2"/>
<dbReference type="InterPro" id="IPR036249">
    <property type="entry name" value="Thioredoxin-like_sf"/>
</dbReference>
<feature type="domain" description="GST N-terminal" evidence="2">
    <location>
        <begin position="41"/>
        <end position="101"/>
    </location>
</feature>
<keyword evidence="3" id="KW-0808">Transferase</keyword>
<dbReference type="InterPro" id="IPR036282">
    <property type="entry name" value="Glutathione-S-Trfase_C_sf"/>
</dbReference>
<dbReference type="InterPro" id="IPR004046">
    <property type="entry name" value="GST_C"/>
</dbReference>
<sequence>MLAICTSFDIKCSKALDHITSDSTNEAGANMHIKLITIGVSHYCEKARWALDLAGLDFTEDAHAPIFHIPYVKSVGAGRTVPVLVAERVIGDSTEILKWIGAHPASTWDPYEHEAALEWEEKFDQIVGPHARRLAYGWMLPHKDLVMTMMHGKAKTWESRSLQVSYPLAAAGLRKSLNITPDGVARSKAKLDAIFAEVAEVLDGRDYIVGEKLSAADLTFAALAAPLVLPKGYGWTMPVVEDLPDEIREEVEAYRNHPAGQFVMKTYDAHR</sequence>
<dbReference type="CDD" id="cd00570">
    <property type="entry name" value="GST_N_family"/>
    <property type="match status" value="1"/>
</dbReference>
<dbReference type="InterPro" id="IPR004045">
    <property type="entry name" value="Glutathione_S-Trfase_N"/>
</dbReference>
<protein>
    <submittedName>
        <fullName evidence="3">Glutathione S-transferase</fullName>
    </submittedName>
</protein>